<evidence type="ECO:0000313" key="7">
    <source>
        <dbReference type="Proteomes" id="UP000622552"/>
    </source>
</evidence>
<sequence length="571" mass="60294">MERIAVVETPEGGFRLRALDRPGAPTEQVTGPAALDRPGVRWVWADTTAIYPKLLAAGVRVTACHDAALTEALLSGHDGRWGEPRALRAAWARLTGAPVPADPPVRERDTQPTLFEPFDDGVPTGVDALDVLAAVHAAQVDRMPDAAFRLLVAVESAGALAAAEMGHVGLPWRADVHDALLVELLGERAGPGMPPRRLTELAAQVVAALGGPVFHVDSPAEVIRAFARVGIRLPSTRSWVLKDVDHPAVAPLLAHKELYRLYVAHGWNWLDTWVSAGRFRAEYVAGGVVTGRWATRGGAALQIPKVVRRAVVADPGHVLVCADAGQLEPRILAAMAGDHRLAEAARDADLYARLAAEAFGGDRQRAKIGMLAAMYGQTSGEAAAPLATLRRRFPVALECVEQAARAGEEGRLVRSRLGRTCPSPSVGWWGAVGEVGGGGEGGSAEWGAGGGGFQDGQAQADQQTDAGGRDGGSRARARGRFTRNFVVQATAAEWALALVAGLRRELMAIDGAELVFFQHDEVIVHCPAGVAERVTAAVAEAARRAGELLFRDTPVLFPVGAVVVDSYADAK</sequence>
<dbReference type="EC" id="2.7.7.7" evidence="1"/>
<keyword evidence="7" id="KW-1185">Reference proteome</keyword>
<organism evidence="6 7">
    <name type="scientific">Longispora fulva</name>
    <dbReference type="NCBI Taxonomy" id="619741"/>
    <lineage>
        <taxon>Bacteria</taxon>
        <taxon>Bacillati</taxon>
        <taxon>Actinomycetota</taxon>
        <taxon>Actinomycetes</taxon>
        <taxon>Micromonosporales</taxon>
        <taxon>Micromonosporaceae</taxon>
        <taxon>Longispora</taxon>
    </lineage>
</organism>
<dbReference type="Gene3D" id="3.30.70.370">
    <property type="match status" value="1"/>
</dbReference>
<dbReference type="PANTHER" id="PTHR10133:SF27">
    <property type="entry name" value="DNA POLYMERASE NU"/>
    <property type="match status" value="1"/>
</dbReference>
<dbReference type="EMBL" id="JADOUF010000001">
    <property type="protein sequence ID" value="MBG6141396.1"/>
    <property type="molecule type" value="Genomic_DNA"/>
</dbReference>
<dbReference type="AlphaFoldDB" id="A0A8J7KPJ6"/>
<proteinExistence type="predicted"/>
<feature type="domain" description="DNA-directed DNA polymerase family A palm" evidence="5">
    <location>
        <begin position="304"/>
        <end position="530"/>
    </location>
</feature>
<evidence type="ECO:0000256" key="4">
    <source>
        <dbReference type="SAM" id="MobiDB-lite"/>
    </source>
</evidence>
<accession>A0A8J7KPJ6</accession>
<gene>
    <name evidence="6" type="ORF">IW245_007590</name>
</gene>
<evidence type="ECO:0000256" key="2">
    <source>
        <dbReference type="ARBA" id="ARBA00022705"/>
    </source>
</evidence>
<comment type="caution">
    <text evidence="6">The sequence shown here is derived from an EMBL/GenBank/DDBJ whole genome shotgun (WGS) entry which is preliminary data.</text>
</comment>
<dbReference type="NCBIfam" id="NF011538">
    <property type="entry name" value="PRK14975.1-1"/>
    <property type="match status" value="1"/>
</dbReference>
<reference evidence="6" key="1">
    <citation type="submission" date="2020-11" db="EMBL/GenBank/DDBJ databases">
        <title>Sequencing the genomes of 1000 actinobacteria strains.</title>
        <authorList>
            <person name="Klenk H.-P."/>
        </authorList>
    </citation>
    <scope>NUCLEOTIDE SEQUENCE</scope>
    <source>
        <strain evidence="6">DSM 45356</strain>
    </source>
</reference>
<dbReference type="InterPro" id="IPR002298">
    <property type="entry name" value="DNA_polymerase_A"/>
</dbReference>
<dbReference type="InterPro" id="IPR043502">
    <property type="entry name" value="DNA/RNA_pol_sf"/>
</dbReference>
<feature type="region of interest" description="Disordered" evidence="4">
    <location>
        <begin position="440"/>
        <end position="475"/>
    </location>
</feature>
<dbReference type="CDD" id="cd06444">
    <property type="entry name" value="DNA_pol_A"/>
    <property type="match status" value="1"/>
</dbReference>
<evidence type="ECO:0000259" key="5">
    <source>
        <dbReference type="SMART" id="SM00482"/>
    </source>
</evidence>
<keyword evidence="6" id="KW-0548">Nucleotidyltransferase</keyword>
<protein>
    <recommendedName>
        <fullName evidence="1">DNA-directed DNA polymerase</fullName>
        <ecNumber evidence="1">2.7.7.7</ecNumber>
    </recommendedName>
</protein>
<keyword evidence="6" id="KW-0808">Transferase</keyword>
<evidence type="ECO:0000313" key="6">
    <source>
        <dbReference type="EMBL" id="MBG6141396.1"/>
    </source>
</evidence>
<dbReference type="GO" id="GO:0006261">
    <property type="term" value="P:DNA-templated DNA replication"/>
    <property type="evidence" value="ECO:0007669"/>
    <property type="project" value="InterPro"/>
</dbReference>
<dbReference type="SUPFAM" id="SSF56672">
    <property type="entry name" value="DNA/RNA polymerases"/>
    <property type="match status" value="1"/>
</dbReference>
<dbReference type="InterPro" id="IPR001098">
    <property type="entry name" value="DNA-dir_DNA_pol_A_palm_dom"/>
</dbReference>
<evidence type="ECO:0000256" key="3">
    <source>
        <dbReference type="ARBA" id="ARBA00049244"/>
    </source>
</evidence>
<dbReference type="Gene3D" id="1.10.150.20">
    <property type="entry name" value="5' to 3' exonuclease, C-terminal subdomain"/>
    <property type="match status" value="1"/>
</dbReference>
<dbReference type="Pfam" id="PF00476">
    <property type="entry name" value="DNA_pol_A"/>
    <property type="match status" value="1"/>
</dbReference>
<dbReference type="GO" id="GO:0006302">
    <property type="term" value="P:double-strand break repair"/>
    <property type="evidence" value="ECO:0007669"/>
    <property type="project" value="TreeGrafter"/>
</dbReference>
<dbReference type="Proteomes" id="UP000622552">
    <property type="component" value="Unassembled WGS sequence"/>
</dbReference>
<feature type="compositionally biased region" description="Gly residues" evidence="4">
    <location>
        <begin position="440"/>
        <end position="454"/>
    </location>
</feature>
<dbReference type="GO" id="GO:0003677">
    <property type="term" value="F:DNA binding"/>
    <property type="evidence" value="ECO:0007669"/>
    <property type="project" value="InterPro"/>
</dbReference>
<comment type="catalytic activity">
    <reaction evidence="3">
        <text>DNA(n) + a 2'-deoxyribonucleoside 5'-triphosphate = DNA(n+1) + diphosphate</text>
        <dbReference type="Rhea" id="RHEA:22508"/>
        <dbReference type="Rhea" id="RHEA-COMP:17339"/>
        <dbReference type="Rhea" id="RHEA-COMP:17340"/>
        <dbReference type="ChEBI" id="CHEBI:33019"/>
        <dbReference type="ChEBI" id="CHEBI:61560"/>
        <dbReference type="ChEBI" id="CHEBI:173112"/>
        <dbReference type="EC" id="2.7.7.7"/>
    </reaction>
</comment>
<keyword evidence="2" id="KW-0235">DNA replication</keyword>
<dbReference type="GO" id="GO:0003887">
    <property type="term" value="F:DNA-directed DNA polymerase activity"/>
    <property type="evidence" value="ECO:0007669"/>
    <property type="project" value="UniProtKB-EC"/>
</dbReference>
<dbReference type="PANTHER" id="PTHR10133">
    <property type="entry name" value="DNA POLYMERASE I"/>
    <property type="match status" value="1"/>
</dbReference>
<evidence type="ECO:0000256" key="1">
    <source>
        <dbReference type="ARBA" id="ARBA00012417"/>
    </source>
</evidence>
<dbReference type="SMART" id="SM00482">
    <property type="entry name" value="POLAc"/>
    <property type="match status" value="1"/>
</dbReference>
<name>A0A8J7KPJ6_9ACTN</name>
<feature type="compositionally biased region" description="Low complexity" evidence="4">
    <location>
        <begin position="455"/>
        <end position="466"/>
    </location>
</feature>